<gene>
    <name evidence="1" type="ORF">A2478_05155</name>
</gene>
<evidence type="ECO:0000313" key="2">
    <source>
        <dbReference type="Proteomes" id="UP000179001"/>
    </source>
</evidence>
<dbReference type="NCBIfam" id="TIGR04256">
    <property type="entry name" value="GxxExxY"/>
    <property type="match status" value="1"/>
</dbReference>
<evidence type="ECO:0000313" key="1">
    <source>
        <dbReference type="EMBL" id="OGF31842.1"/>
    </source>
</evidence>
<organism evidence="1 2">
    <name type="scientific">Candidatus Falkowbacteria bacterium RIFOXYC2_FULL_36_12</name>
    <dbReference type="NCBI Taxonomy" id="1798002"/>
    <lineage>
        <taxon>Bacteria</taxon>
        <taxon>Candidatus Falkowiibacteriota</taxon>
    </lineage>
</organism>
<protein>
    <recommendedName>
        <fullName evidence="3">GxxExxY protein</fullName>
    </recommendedName>
</protein>
<evidence type="ECO:0008006" key="3">
    <source>
        <dbReference type="Google" id="ProtNLM"/>
    </source>
</evidence>
<sequence length="144" mass="16936">MGIVITKLQKTTKDYENMSVDKLIYKDLSYVLNGIVFQVFKYHGPGYREKTYCQSLGKLLKQNNISFEEQYKVPLTLYSEKLSNRYFDFIIDDKIVIEVKVGKRLYQKDFDQVTEYLKLSGYKLGLLVLFGSEKADIYRILNNI</sequence>
<dbReference type="EMBL" id="MFGJ01000007">
    <property type="protein sequence ID" value="OGF31842.1"/>
    <property type="molecule type" value="Genomic_DNA"/>
</dbReference>
<dbReference type="InterPro" id="IPR026350">
    <property type="entry name" value="GxxExxY"/>
</dbReference>
<dbReference type="Proteomes" id="UP000179001">
    <property type="component" value="Unassembled WGS sequence"/>
</dbReference>
<name>A0A1F5SYX4_9BACT</name>
<dbReference type="AlphaFoldDB" id="A0A1F5SYX4"/>
<dbReference type="STRING" id="1798002.A2478_05155"/>
<accession>A0A1F5SYX4</accession>
<reference evidence="1 2" key="1">
    <citation type="journal article" date="2016" name="Nat. Commun.">
        <title>Thousands of microbial genomes shed light on interconnected biogeochemical processes in an aquifer system.</title>
        <authorList>
            <person name="Anantharaman K."/>
            <person name="Brown C.T."/>
            <person name="Hug L.A."/>
            <person name="Sharon I."/>
            <person name="Castelle C.J."/>
            <person name="Probst A.J."/>
            <person name="Thomas B.C."/>
            <person name="Singh A."/>
            <person name="Wilkins M.J."/>
            <person name="Karaoz U."/>
            <person name="Brodie E.L."/>
            <person name="Williams K.H."/>
            <person name="Hubbard S.S."/>
            <person name="Banfield J.F."/>
        </authorList>
    </citation>
    <scope>NUCLEOTIDE SEQUENCE [LARGE SCALE GENOMIC DNA]</scope>
</reference>
<comment type="caution">
    <text evidence="1">The sequence shown here is derived from an EMBL/GenBank/DDBJ whole genome shotgun (WGS) entry which is preliminary data.</text>
</comment>
<dbReference type="Pfam" id="PF13366">
    <property type="entry name" value="PDDEXK_3"/>
    <property type="match status" value="1"/>
</dbReference>
<proteinExistence type="predicted"/>